<gene>
    <name evidence="5" type="ORF">D7I47_10415</name>
</gene>
<dbReference type="SUPFAM" id="SSF50370">
    <property type="entry name" value="Ricin B-like lectins"/>
    <property type="match status" value="1"/>
</dbReference>
<dbReference type="InterPro" id="IPR001434">
    <property type="entry name" value="OmcB-like_DUF11"/>
</dbReference>
<dbReference type="RefSeq" id="WP_120762980.1">
    <property type="nucleotide sequence ID" value="NZ_CP032630.1"/>
</dbReference>
<dbReference type="GO" id="GO:0000272">
    <property type="term" value="P:polysaccharide catabolic process"/>
    <property type="evidence" value="ECO:0007669"/>
    <property type="project" value="UniProtKB-KW"/>
</dbReference>
<evidence type="ECO:0000256" key="3">
    <source>
        <dbReference type="SAM" id="MobiDB-lite"/>
    </source>
</evidence>
<dbReference type="InterPro" id="IPR035992">
    <property type="entry name" value="Ricin_B-like_lectins"/>
</dbReference>
<dbReference type="OrthoDB" id="158862at2"/>
<keyword evidence="1" id="KW-0378">Hydrolase</keyword>
<dbReference type="Gene3D" id="2.60.40.10">
    <property type="entry name" value="Immunoglobulins"/>
    <property type="match status" value="2"/>
</dbReference>
<dbReference type="Proteomes" id="UP000278886">
    <property type="component" value="Chromosome"/>
</dbReference>
<feature type="region of interest" description="Disordered" evidence="3">
    <location>
        <begin position="507"/>
        <end position="526"/>
    </location>
</feature>
<evidence type="ECO:0000313" key="6">
    <source>
        <dbReference type="Proteomes" id="UP000278886"/>
    </source>
</evidence>
<dbReference type="InterPro" id="IPR003961">
    <property type="entry name" value="FN3_dom"/>
</dbReference>
<proteinExistence type="predicted"/>
<keyword evidence="2" id="KW-0119">Carbohydrate metabolism</keyword>
<dbReference type="EMBL" id="CP032630">
    <property type="protein sequence ID" value="AYF98633.1"/>
    <property type="molecule type" value="Genomic_DNA"/>
</dbReference>
<dbReference type="Pfam" id="PF01345">
    <property type="entry name" value="DUF11"/>
    <property type="match status" value="1"/>
</dbReference>
<accession>A0A387B8G2</accession>
<dbReference type="InterPro" id="IPR036116">
    <property type="entry name" value="FN3_sf"/>
</dbReference>
<dbReference type="SUPFAM" id="SSF49265">
    <property type="entry name" value="Fibronectin type III"/>
    <property type="match status" value="1"/>
</dbReference>
<keyword evidence="1" id="KW-0326">Glycosidase</keyword>
<dbReference type="InterPro" id="IPR047589">
    <property type="entry name" value="DUF11_rpt"/>
</dbReference>
<keyword evidence="6" id="KW-1185">Reference proteome</keyword>
<sequence>MIRRIAAVLGVVVFLVAAGTSLSYAYWTASAGMTTQVAVANPVLTNCSNIVTLQNGSFETASPTLTDNNWTQASTLSSWTSTVPGSSTSRAAEVWRGSVVSPILPASGAQNIELNSTDPTTIYQQVTTTPGQVLRWGFWHRGRDSATTGDQVKLTIGPGGTNATTSTTITTTPLTQIFTTTNTAWVYYSGSYTVPSGQTTTRLSLTSISTGGGNASQGNLIDDVSLGTGPCVTATSAVTNVTTGSTTTYRVGETVRYVTTVANSGGAAAASSVAKIVLPAGLTLVPGSLKVGTTAATDAVGDDLAEYVSGTRTIVARIGAGATSSAGGRVAPGTPVTVTYDAVIAVSALGQTITQSPTVEFVDEAIPTWTLSVTGAPLSITVANGADIAVSVLATPTLAAGSATWSFRITNNGPQDATGVSVSLALPSGVTFGTGAIRRTSSDTGTTTTTTGCSRSGTTGTCTIGALASGEGRTVTVTGTIPTSPAASYSVTASVTSTSYDPVASNDTVTNTSVDTEKPTAPGSFSARRDDVTKVYLTWSASSDNVAVTGYRLYRNGATTPIASLNQSTTNYTDTAVSASSVNWYTVVAVDAAGNVSDTSEVGVFMYRAGTEYRITYPGSTPTRCVGGANGSDGAALRVQDCSTSTNQRFTFTSGSYNSAQLSPVNNSDRRWSTNGSTTANASVVLEDASWSSARPYWLYDDRYRWDIGVVKDATTGALYVTFESRNSGRCLAADGTSLLQVNCDATATAQRFLVSEY</sequence>
<evidence type="ECO:0000313" key="5">
    <source>
        <dbReference type="EMBL" id="AYF98633.1"/>
    </source>
</evidence>
<dbReference type="AlphaFoldDB" id="A0A387B8G2"/>
<evidence type="ECO:0000259" key="4">
    <source>
        <dbReference type="PROSITE" id="PS50853"/>
    </source>
</evidence>
<dbReference type="PROSITE" id="PS50231">
    <property type="entry name" value="RICIN_B_LECTIN"/>
    <property type="match status" value="1"/>
</dbReference>
<dbReference type="Gene3D" id="2.80.10.50">
    <property type="match status" value="1"/>
</dbReference>
<organism evidence="5 6">
    <name type="scientific">Protaetiibacter intestinalis</name>
    <dbReference type="NCBI Taxonomy" id="2419774"/>
    <lineage>
        <taxon>Bacteria</taxon>
        <taxon>Bacillati</taxon>
        <taxon>Actinomycetota</taxon>
        <taxon>Actinomycetes</taxon>
        <taxon>Micrococcales</taxon>
        <taxon>Microbacteriaceae</taxon>
        <taxon>Protaetiibacter</taxon>
    </lineage>
</organism>
<keyword evidence="2" id="KW-0624">Polysaccharide degradation</keyword>
<dbReference type="InterPro" id="IPR013783">
    <property type="entry name" value="Ig-like_fold"/>
</dbReference>
<protein>
    <recommendedName>
        <fullName evidence="4">Fibronectin type-III domain-containing protein</fullName>
    </recommendedName>
</protein>
<name>A0A387B8G2_9MICO</name>
<dbReference type="KEGG" id="lyd:D7I47_10415"/>
<dbReference type="GO" id="GO:0016798">
    <property type="term" value="F:hydrolase activity, acting on glycosyl bonds"/>
    <property type="evidence" value="ECO:0007669"/>
    <property type="project" value="UniProtKB-KW"/>
</dbReference>
<dbReference type="Gene3D" id="2.60.120.260">
    <property type="entry name" value="Galactose-binding domain-like"/>
    <property type="match status" value="1"/>
</dbReference>
<feature type="domain" description="Fibronectin type-III" evidence="4">
    <location>
        <begin position="521"/>
        <end position="610"/>
    </location>
</feature>
<dbReference type="NCBIfam" id="TIGR01451">
    <property type="entry name" value="B_ant_repeat"/>
    <property type="match status" value="1"/>
</dbReference>
<dbReference type="PROSITE" id="PS50853">
    <property type="entry name" value="FN3"/>
    <property type="match status" value="1"/>
</dbReference>
<evidence type="ECO:0000256" key="1">
    <source>
        <dbReference type="ARBA" id="ARBA00023295"/>
    </source>
</evidence>
<evidence type="ECO:0000256" key="2">
    <source>
        <dbReference type="ARBA" id="ARBA00023326"/>
    </source>
</evidence>
<reference evidence="6" key="1">
    <citation type="submission" date="2018-09" db="EMBL/GenBank/DDBJ databases">
        <title>Genome sequencing of strain 2DFWR-13.</title>
        <authorList>
            <person name="Heo J."/>
            <person name="Kim S.-J."/>
            <person name="Kwon S.-W."/>
        </authorList>
    </citation>
    <scope>NUCLEOTIDE SEQUENCE [LARGE SCALE GENOMIC DNA]</scope>
    <source>
        <strain evidence="6">2DFWR-13</strain>
    </source>
</reference>